<evidence type="ECO:0000256" key="5">
    <source>
        <dbReference type="SAM" id="MobiDB-lite"/>
    </source>
</evidence>
<dbReference type="EMBL" id="ML993610">
    <property type="protein sequence ID" value="KAF2163114.1"/>
    <property type="molecule type" value="Genomic_DNA"/>
</dbReference>
<evidence type="ECO:0000256" key="3">
    <source>
        <dbReference type="ARBA" id="ARBA00022989"/>
    </source>
</evidence>
<gene>
    <name evidence="7" type="ORF">M409DRAFT_26560</name>
</gene>
<dbReference type="GO" id="GO:0044183">
    <property type="term" value="F:protein folding chaperone"/>
    <property type="evidence" value="ECO:0007669"/>
    <property type="project" value="InterPro"/>
</dbReference>
<evidence type="ECO:0008006" key="9">
    <source>
        <dbReference type="Google" id="ProtNLM"/>
    </source>
</evidence>
<organism evidence="7 8">
    <name type="scientific">Zasmidium cellare ATCC 36951</name>
    <dbReference type="NCBI Taxonomy" id="1080233"/>
    <lineage>
        <taxon>Eukaryota</taxon>
        <taxon>Fungi</taxon>
        <taxon>Dikarya</taxon>
        <taxon>Ascomycota</taxon>
        <taxon>Pezizomycotina</taxon>
        <taxon>Dothideomycetes</taxon>
        <taxon>Dothideomycetidae</taxon>
        <taxon>Mycosphaerellales</taxon>
        <taxon>Mycosphaerellaceae</taxon>
        <taxon>Zasmidium</taxon>
    </lineage>
</organism>
<evidence type="ECO:0000256" key="1">
    <source>
        <dbReference type="ARBA" id="ARBA00004370"/>
    </source>
</evidence>
<evidence type="ECO:0000256" key="2">
    <source>
        <dbReference type="ARBA" id="ARBA00022692"/>
    </source>
</evidence>
<name>A0A6A6C7N9_ZASCE</name>
<reference evidence="7" key="1">
    <citation type="journal article" date="2020" name="Stud. Mycol.">
        <title>101 Dothideomycetes genomes: a test case for predicting lifestyles and emergence of pathogens.</title>
        <authorList>
            <person name="Haridas S."/>
            <person name="Albert R."/>
            <person name="Binder M."/>
            <person name="Bloem J."/>
            <person name="Labutti K."/>
            <person name="Salamov A."/>
            <person name="Andreopoulos B."/>
            <person name="Baker S."/>
            <person name="Barry K."/>
            <person name="Bills G."/>
            <person name="Bluhm B."/>
            <person name="Cannon C."/>
            <person name="Castanera R."/>
            <person name="Culley D."/>
            <person name="Daum C."/>
            <person name="Ezra D."/>
            <person name="Gonzalez J."/>
            <person name="Henrissat B."/>
            <person name="Kuo A."/>
            <person name="Liang C."/>
            <person name="Lipzen A."/>
            <person name="Lutzoni F."/>
            <person name="Magnuson J."/>
            <person name="Mondo S."/>
            <person name="Nolan M."/>
            <person name="Ohm R."/>
            <person name="Pangilinan J."/>
            <person name="Park H.-J."/>
            <person name="Ramirez L."/>
            <person name="Alfaro M."/>
            <person name="Sun H."/>
            <person name="Tritt A."/>
            <person name="Yoshinaga Y."/>
            <person name="Zwiers L.-H."/>
            <person name="Turgeon B."/>
            <person name="Goodwin S."/>
            <person name="Spatafora J."/>
            <person name="Crous P."/>
            <person name="Grigoriev I."/>
        </authorList>
    </citation>
    <scope>NUCLEOTIDE SEQUENCE</scope>
    <source>
        <strain evidence="7">ATCC 36951</strain>
    </source>
</reference>
<sequence>MAAKKDMRRDDLIVPYSDPDKDKENTDFQSTMTSTLPMAAIFTRNKMLGWTAVLFAIQQWLSETPAQKANSASPAYLSIGMSVLSLGVGYMPLFMPPPPGSRPGSGTEAPAAAPPS</sequence>
<feature type="region of interest" description="Disordered" evidence="5">
    <location>
        <begin position="1"/>
        <end position="28"/>
    </location>
</feature>
<evidence type="ECO:0000313" key="8">
    <source>
        <dbReference type="Proteomes" id="UP000799537"/>
    </source>
</evidence>
<dbReference type="AlphaFoldDB" id="A0A6A6C7N9"/>
<protein>
    <recommendedName>
        <fullName evidence="9">Protein Asterix</fullName>
    </recommendedName>
</protein>
<keyword evidence="4 6" id="KW-0472">Membrane</keyword>
<feature type="region of interest" description="Disordered" evidence="5">
    <location>
        <begin position="95"/>
        <end position="116"/>
    </location>
</feature>
<keyword evidence="8" id="KW-1185">Reference proteome</keyword>
<dbReference type="InterPro" id="IPR005351">
    <property type="entry name" value="ASTER"/>
</dbReference>
<dbReference type="GO" id="GO:0045048">
    <property type="term" value="P:protein insertion into ER membrane"/>
    <property type="evidence" value="ECO:0007669"/>
    <property type="project" value="InterPro"/>
</dbReference>
<dbReference type="GO" id="GO:0005789">
    <property type="term" value="C:endoplasmic reticulum membrane"/>
    <property type="evidence" value="ECO:0007669"/>
    <property type="project" value="InterPro"/>
</dbReference>
<dbReference type="GeneID" id="54561437"/>
<accession>A0A6A6C7N9</accession>
<feature type="compositionally biased region" description="Basic and acidic residues" evidence="5">
    <location>
        <begin position="1"/>
        <end position="26"/>
    </location>
</feature>
<evidence type="ECO:0000313" key="7">
    <source>
        <dbReference type="EMBL" id="KAF2163114.1"/>
    </source>
</evidence>
<proteinExistence type="predicted"/>
<evidence type="ECO:0000256" key="4">
    <source>
        <dbReference type="ARBA" id="ARBA00023136"/>
    </source>
</evidence>
<keyword evidence="3 6" id="KW-1133">Transmembrane helix</keyword>
<dbReference type="PANTHER" id="PTHR28038">
    <property type="entry name" value="ADL329WP"/>
    <property type="match status" value="1"/>
</dbReference>
<feature type="transmembrane region" description="Helical" evidence="6">
    <location>
        <begin position="75"/>
        <end position="95"/>
    </location>
</feature>
<dbReference type="PANTHER" id="PTHR28038:SF1">
    <property type="entry name" value="ADL329WP"/>
    <property type="match status" value="1"/>
</dbReference>
<dbReference type="RefSeq" id="XP_033664003.1">
    <property type="nucleotide sequence ID" value="XM_033808165.1"/>
</dbReference>
<dbReference type="Pfam" id="PF03669">
    <property type="entry name" value="ASTER"/>
    <property type="match status" value="1"/>
</dbReference>
<dbReference type="OrthoDB" id="284718at2759"/>
<keyword evidence="2 6" id="KW-0812">Transmembrane</keyword>
<dbReference type="Proteomes" id="UP000799537">
    <property type="component" value="Unassembled WGS sequence"/>
</dbReference>
<comment type="subcellular location">
    <subcellularLocation>
        <location evidence="1">Membrane</location>
    </subcellularLocation>
</comment>
<evidence type="ECO:0000256" key="6">
    <source>
        <dbReference type="SAM" id="Phobius"/>
    </source>
</evidence>